<evidence type="ECO:0000313" key="1">
    <source>
        <dbReference type="EMBL" id="MBD0852323.1"/>
    </source>
</evidence>
<protein>
    <submittedName>
        <fullName evidence="1">Uncharacterized protein</fullName>
    </submittedName>
</protein>
<sequence>MQRALLFLVFGILFVGPIQGQIKIGDNPQNIDPSSVLELESNSRVLVITRVNTVEMNAITPLPGAVVYNTDLQCVHYYDGAQWVNICEEVGGIPNLTTDPFVNANSTLVITPNGENNHIEVAPNSIRSAQIVDGGINGIDIQDNSIGQSKIGNDAVGRNEIAENAVGLEALDTDEVTLGTLTNTPGFITGADIVSSAPNNALTDNGGAFYNNTPVFDAISANSGNIATNAANIQTNTDNIALKEDAANKSDDIALGNSAILFPTQNAVKSYVDTQITGSTQTIVSANTPNSISAGTDGGALFNAIPLQNDIDANTATLATKEDLANKDPNTLLGTSNTSYPTQNAVKVYVDNVVGGSTQTIVSGNTPNSITSGTDGGALYNAIPLQNSVTANTNNLATHIANDDDTDETNELITNAILNASNELVITEPGNTTTVNLNSLAGGGGSTEVADQTTITGIGTAGDPFTIEPGVTGQFLNTDAGGNVVWAGIPPGGGSTELADQVTIVGDGTTGNEFEVNDGAINSTKITDGTILTIDIADNAVTTAKIVDGGVQTVDLGNNAVTTVKILDANVTDAKIAPGAADQILRTNATGTAVTWVDLPPGGGTTELADQITITGDGTLANEFQVADAGINTLQLANNAVITTKIADANVTPIKIEPGTSGQFLSTDAGNNVIWDNLPTGTGGTVQADGTTIVGNGSVTNPLSVPTGGITTAQIADLTIATVDIADDNVTPA</sequence>
<dbReference type="RefSeq" id="WP_394355025.1">
    <property type="nucleotide sequence ID" value="NZ_JABTCG010000007.1"/>
</dbReference>
<gene>
    <name evidence="1" type="ORF">HPE63_16700</name>
</gene>
<dbReference type="Proteomes" id="UP000598350">
    <property type="component" value="Unassembled WGS sequence"/>
</dbReference>
<dbReference type="EMBL" id="JABTCG010000007">
    <property type="protein sequence ID" value="MBD0852323.1"/>
    <property type="molecule type" value="Genomic_DNA"/>
</dbReference>
<comment type="caution">
    <text evidence="1">The sequence shown here is derived from an EMBL/GenBank/DDBJ whole genome shotgun (WGS) entry which is preliminary data.</text>
</comment>
<evidence type="ECO:0000313" key="2">
    <source>
        <dbReference type="Proteomes" id="UP000598350"/>
    </source>
</evidence>
<reference evidence="1 2" key="1">
    <citation type="submission" date="2020-05" db="EMBL/GenBank/DDBJ databases">
        <title>The draft genome sequence of Maribacter arenosus CAU 1321.</title>
        <authorList>
            <person name="Mu L."/>
        </authorList>
    </citation>
    <scope>NUCLEOTIDE SEQUENCE [LARGE SCALE GENOMIC DNA]</scope>
    <source>
        <strain evidence="1 2">CAU 1321</strain>
    </source>
</reference>
<name>A0ABR7VF94_9FLAO</name>
<organism evidence="1 2">
    <name type="scientific">Maribacter arenosus</name>
    <dbReference type="NCBI Taxonomy" id="1854708"/>
    <lineage>
        <taxon>Bacteria</taxon>
        <taxon>Pseudomonadati</taxon>
        <taxon>Bacteroidota</taxon>
        <taxon>Flavobacteriia</taxon>
        <taxon>Flavobacteriales</taxon>
        <taxon>Flavobacteriaceae</taxon>
        <taxon>Maribacter</taxon>
    </lineage>
</organism>
<keyword evidence="2" id="KW-1185">Reference proteome</keyword>
<proteinExistence type="predicted"/>
<feature type="non-terminal residue" evidence="1">
    <location>
        <position position="733"/>
    </location>
</feature>
<accession>A0ABR7VF94</accession>